<dbReference type="OMA" id="CAMAYLR"/>
<evidence type="ECO:0000313" key="3">
    <source>
        <dbReference type="Ensembl" id="ENSCSEP00000027258.1"/>
    </source>
</evidence>
<feature type="domain" description="C-type lectin" evidence="2">
    <location>
        <begin position="27"/>
        <end position="145"/>
    </location>
</feature>
<dbReference type="InterPro" id="IPR001304">
    <property type="entry name" value="C-type_lectin-like"/>
</dbReference>
<evidence type="ECO:0000259" key="2">
    <source>
        <dbReference type="PROSITE" id="PS50041"/>
    </source>
</evidence>
<dbReference type="InterPro" id="IPR016186">
    <property type="entry name" value="C-type_lectin-like/link_sf"/>
</dbReference>
<dbReference type="Proteomes" id="UP000265120">
    <property type="component" value="Chromosome 1"/>
</dbReference>
<dbReference type="PANTHER" id="PTHR45784">
    <property type="entry name" value="C-TYPE LECTIN DOMAIN FAMILY 20 MEMBER A-RELATED"/>
    <property type="match status" value="1"/>
</dbReference>
<dbReference type="AlphaFoldDB" id="A0A3P8WIG5"/>
<dbReference type="InterPro" id="IPR016187">
    <property type="entry name" value="CTDL_fold"/>
</dbReference>
<keyword evidence="1" id="KW-1015">Disulfide bond</keyword>
<evidence type="ECO:0000256" key="1">
    <source>
        <dbReference type="ARBA" id="ARBA00023157"/>
    </source>
</evidence>
<keyword evidence="4" id="KW-1185">Reference proteome</keyword>
<dbReference type="Ensembl" id="ENSCSET00000027624.1">
    <property type="protein sequence ID" value="ENSCSEP00000027258.1"/>
    <property type="gene ID" value="ENSCSEG00000017420.1"/>
</dbReference>
<dbReference type="PROSITE" id="PS50041">
    <property type="entry name" value="C_TYPE_LECTIN_2"/>
    <property type="match status" value="2"/>
</dbReference>
<reference evidence="3 4" key="1">
    <citation type="journal article" date="2014" name="Nat. Genet.">
        <title>Whole-genome sequence of a flatfish provides insights into ZW sex chromosome evolution and adaptation to a benthic lifestyle.</title>
        <authorList>
            <person name="Chen S."/>
            <person name="Zhang G."/>
            <person name="Shao C."/>
            <person name="Huang Q."/>
            <person name="Liu G."/>
            <person name="Zhang P."/>
            <person name="Song W."/>
            <person name="An N."/>
            <person name="Chalopin D."/>
            <person name="Volff J.N."/>
            <person name="Hong Y."/>
            <person name="Li Q."/>
            <person name="Sha Z."/>
            <person name="Zhou H."/>
            <person name="Xie M."/>
            <person name="Yu Q."/>
            <person name="Liu Y."/>
            <person name="Xiang H."/>
            <person name="Wang N."/>
            <person name="Wu K."/>
            <person name="Yang C."/>
            <person name="Zhou Q."/>
            <person name="Liao X."/>
            <person name="Yang L."/>
            <person name="Hu Q."/>
            <person name="Zhang J."/>
            <person name="Meng L."/>
            <person name="Jin L."/>
            <person name="Tian Y."/>
            <person name="Lian J."/>
            <person name="Yang J."/>
            <person name="Miao G."/>
            <person name="Liu S."/>
            <person name="Liang Z."/>
            <person name="Yan F."/>
            <person name="Li Y."/>
            <person name="Sun B."/>
            <person name="Zhang H."/>
            <person name="Zhang J."/>
            <person name="Zhu Y."/>
            <person name="Du M."/>
            <person name="Zhao Y."/>
            <person name="Schartl M."/>
            <person name="Tang Q."/>
            <person name="Wang J."/>
        </authorList>
    </citation>
    <scope>NUCLEOTIDE SEQUENCE</scope>
</reference>
<evidence type="ECO:0000313" key="4">
    <source>
        <dbReference type="Proteomes" id="UP000265120"/>
    </source>
</evidence>
<reference evidence="3" key="3">
    <citation type="submission" date="2025-09" db="UniProtKB">
        <authorList>
            <consortium name="Ensembl"/>
        </authorList>
    </citation>
    <scope>IDENTIFICATION</scope>
</reference>
<dbReference type="Pfam" id="PF00059">
    <property type="entry name" value="Lectin_C"/>
    <property type="match status" value="2"/>
</dbReference>
<feature type="domain" description="C-type lectin" evidence="2">
    <location>
        <begin position="150"/>
        <end position="259"/>
    </location>
</feature>
<organism evidence="3 4">
    <name type="scientific">Cynoglossus semilaevis</name>
    <name type="common">Tongue sole</name>
    <dbReference type="NCBI Taxonomy" id="244447"/>
    <lineage>
        <taxon>Eukaryota</taxon>
        <taxon>Metazoa</taxon>
        <taxon>Chordata</taxon>
        <taxon>Craniata</taxon>
        <taxon>Vertebrata</taxon>
        <taxon>Euteleostomi</taxon>
        <taxon>Actinopterygii</taxon>
        <taxon>Neopterygii</taxon>
        <taxon>Teleostei</taxon>
        <taxon>Neoteleostei</taxon>
        <taxon>Acanthomorphata</taxon>
        <taxon>Carangaria</taxon>
        <taxon>Pleuronectiformes</taxon>
        <taxon>Pleuronectoidei</taxon>
        <taxon>Cynoglossidae</taxon>
        <taxon>Cynoglossinae</taxon>
        <taxon>Cynoglossus</taxon>
    </lineage>
</organism>
<dbReference type="PROSITE" id="PS00615">
    <property type="entry name" value="C_TYPE_LECTIN_1"/>
    <property type="match status" value="1"/>
</dbReference>
<dbReference type="SUPFAM" id="SSF56436">
    <property type="entry name" value="C-type lectin-like"/>
    <property type="match status" value="2"/>
</dbReference>
<dbReference type="PANTHER" id="PTHR45784:SF3">
    <property type="entry name" value="C-TYPE LECTIN DOMAIN FAMILY 4 MEMBER K-LIKE-RELATED"/>
    <property type="match status" value="1"/>
</dbReference>
<accession>A0A3P8WIG5</accession>
<reference evidence="3" key="2">
    <citation type="submission" date="2025-08" db="UniProtKB">
        <authorList>
            <consortium name="Ensembl"/>
        </authorList>
    </citation>
    <scope>IDENTIFICATION</scope>
</reference>
<protein>
    <submittedName>
        <fullName evidence="3">Macrophage mannose receptor 1-like</fullName>
    </submittedName>
</protein>
<name>A0A3P8WIG5_CYNSE</name>
<proteinExistence type="predicted"/>
<dbReference type="SMART" id="SM00034">
    <property type="entry name" value="CLECT"/>
    <property type="match status" value="2"/>
</dbReference>
<dbReference type="GeneTree" id="ENSGT01100000263473"/>
<dbReference type="InterPro" id="IPR018378">
    <property type="entry name" value="C-type_lectin_CS"/>
</dbReference>
<dbReference type="Gene3D" id="3.10.100.10">
    <property type="entry name" value="Mannose-Binding Protein A, subunit A"/>
    <property type="match status" value="2"/>
</dbReference>
<sequence>MDMDTQHYSFLFLTGLCVLIPCHPLQYHFINTPLSWLNAQKYCRSQFRDLATVFDVEDMNLLVNTAQDSSGGFTARAWIGLYDNLTSWRWSFTNSNYYQGYGMNYRQWDFGQPDNLFGDQMCVRMWSRGKWEDSNCFLRNSFICYDDTARDDKRFTFVAQEMSWPDAQQYCRRHYTDLASIRNQDENNQIQYLANNMGVWIGLYRTRDWSDGRDSKFRYWAIGQPDNFQESQNCVTTHLGNAGRWSDDYCSAQLAFVCYKEDERSGTIPVSSTTAVTPDKITSAKAAQVLTASKQLEHVIHLEVTFTSKELISEENVKELVDAEFHQRLVEMGLPENIKLSLKKIEKVT</sequence>